<protein>
    <submittedName>
        <fullName evidence="1">Uncharacterized protein</fullName>
    </submittedName>
</protein>
<dbReference type="RefSeq" id="WP_167919817.1">
    <property type="nucleotide sequence ID" value="NZ_JAATIT010000001.1"/>
</dbReference>
<dbReference type="Proteomes" id="UP000535078">
    <property type="component" value="Unassembled WGS sequence"/>
</dbReference>
<comment type="caution">
    <text evidence="1">The sequence shown here is derived from an EMBL/GenBank/DDBJ whole genome shotgun (WGS) entry which is preliminary data.</text>
</comment>
<dbReference type="AlphaFoldDB" id="A0A7X5XS38"/>
<sequence>MTTEYSPRLFARDSDIRALGEGLLACALPREAWTHEAHLAACLWLLSERPDIDVDAEIAAIIRRFNESVGGVNDDMQGYHDSITRAYVAGVRLFLSQTAETGLANRVNALLLSDIGRRDWPLRFYSRERLFSVPARRGFVEPDLAPLPDAPSPADERP</sequence>
<accession>A0A7X5XS38</accession>
<gene>
    <name evidence="1" type="ORF">GGR90_000974</name>
</gene>
<proteinExistence type="predicted"/>
<organism evidence="1 2">
    <name type="scientific">Sphingopyxis italica</name>
    <dbReference type="NCBI Taxonomy" id="1129133"/>
    <lineage>
        <taxon>Bacteria</taxon>
        <taxon>Pseudomonadati</taxon>
        <taxon>Pseudomonadota</taxon>
        <taxon>Alphaproteobacteria</taxon>
        <taxon>Sphingomonadales</taxon>
        <taxon>Sphingomonadaceae</taxon>
        <taxon>Sphingopyxis</taxon>
    </lineage>
</organism>
<keyword evidence="2" id="KW-1185">Reference proteome</keyword>
<dbReference type="EMBL" id="JAATIT010000001">
    <property type="protein sequence ID" value="NJB88822.1"/>
    <property type="molecule type" value="Genomic_DNA"/>
</dbReference>
<evidence type="ECO:0000313" key="2">
    <source>
        <dbReference type="Proteomes" id="UP000535078"/>
    </source>
</evidence>
<reference evidence="1 2" key="1">
    <citation type="submission" date="2020-03" db="EMBL/GenBank/DDBJ databases">
        <title>Genomic Encyclopedia of Type Strains, Phase IV (KMG-IV): sequencing the most valuable type-strain genomes for metagenomic binning, comparative biology and taxonomic classification.</title>
        <authorList>
            <person name="Goeker M."/>
        </authorList>
    </citation>
    <scope>NUCLEOTIDE SEQUENCE [LARGE SCALE GENOMIC DNA]</scope>
    <source>
        <strain evidence="1 2">DSM 25229</strain>
    </source>
</reference>
<name>A0A7X5XS38_9SPHN</name>
<evidence type="ECO:0000313" key="1">
    <source>
        <dbReference type="EMBL" id="NJB88822.1"/>
    </source>
</evidence>